<evidence type="ECO:0000259" key="3">
    <source>
        <dbReference type="Pfam" id="PF07762"/>
    </source>
</evidence>
<gene>
    <name evidence="5" type="primary">LOC100841721</name>
    <name evidence="4" type="ORF">BRADI_2g02860v3</name>
</gene>
<evidence type="ECO:0000256" key="1">
    <source>
        <dbReference type="SAM" id="MobiDB-lite"/>
    </source>
</evidence>
<dbReference type="STRING" id="15368.A0A0Q3FWS7"/>
<evidence type="ECO:0000313" key="5">
    <source>
        <dbReference type="EnsemblPlants" id="KQK02653"/>
    </source>
</evidence>
<feature type="transmembrane region" description="Helical" evidence="2">
    <location>
        <begin position="512"/>
        <end position="536"/>
    </location>
</feature>
<reference evidence="4 5" key="1">
    <citation type="journal article" date="2010" name="Nature">
        <title>Genome sequencing and analysis of the model grass Brachypodium distachyon.</title>
        <authorList>
            <consortium name="International Brachypodium Initiative"/>
        </authorList>
    </citation>
    <scope>NUCLEOTIDE SEQUENCE [LARGE SCALE GENOMIC DNA]</scope>
    <source>
        <strain evidence="4 5">Bd21</strain>
    </source>
</reference>
<keyword evidence="2" id="KW-0812">Transmembrane</keyword>
<evidence type="ECO:0000313" key="6">
    <source>
        <dbReference type="Proteomes" id="UP000008810"/>
    </source>
</evidence>
<feature type="domain" description="DUF1618" evidence="3">
    <location>
        <begin position="226"/>
        <end position="372"/>
    </location>
</feature>
<dbReference type="AlphaFoldDB" id="A0A0Q3FWS7"/>
<reference evidence="4" key="2">
    <citation type="submission" date="2017-06" db="EMBL/GenBank/DDBJ databases">
        <title>WGS assembly of Brachypodium distachyon.</title>
        <authorList>
            <consortium name="The International Brachypodium Initiative"/>
            <person name="Lucas S."/>
            <person name="Harmon-Smith M."/>
            <person name="Lail K."/>
            <person name="Tice H."/>
            <person name="Grimwood J."/>
            <person name="Bruce D."/>
            <person name="Barry K."/>
            <person name="Shu S."/>
            <person name="Lindquist E."/>
            <person name="Wang M."/>
            <person name="Pitluck S."/>
            <person name="Vogel J.P."/>
            <person name="Garvin D.F."/>
            <person name="Mockler T.C."/>
            <person name="Schmutz J."/>
            <person name="Rokhsar D."/>
            <person name="Bevan M.W."/>
        </authorList>
    </citation>
    <scope>NUCLEOTIDE SEQUENCE</scope>
    <source>
        <strain evidence="4">Bd21</strain>
    </source>
</reference>
<protein>
    <recommendedName>
        <fullName evidence="3">DUF1618 domain-containing protein</fullName>
    </recommendedName>
</protein>
<dbReference type="KEGG" id="bdi:100841721"/>
<sequence length="539" mass="60880">MAPLATDSVPRSSLTTVRSGGGFPERVLLDKTGRIAADRNATTAEAETSEGRPVAVSFWLVDAPEISSFSVDCPGLPEKDYHHGLPPFIICAEGRFVLFCVVLNVPRWKSFHLFLYTASSSEEPSLHLLPEPADCVVERFEYQNFAILPSSGGADRRRDYAVAFLDWKWNPHDNPCPQYYVNVFSSETRSWTRRKALLDVPESEKALLQLHEITKQIAVGTSSLAWVDLVRGIILLSDLFEQQPVVRHIPFPASRFCFADTDDDGLDSKISVEYFRDVACCDGLIKFVEIDFDDYPDCRSNGSAWKATTWNMEVSWNGWRKRCTVDVDGISVDSSYSAILPMLSDEHSEQLKLKNLIFLVPTLSMQDDDLLYIMAKVDYEDDTAWVIAVDMKHASVEALALVTEPSYSSPMYYPCAFPKYLSDMTPGTPKDYEKPGYTNDYKLLGLPQAKLLPRNKKSAGHAEQKSHKRKQERFDNPSSSHGDNKQELALGGTWSSRCQRLAVVLLELDHRWVYFVCWLVLPMLYIIFGLVIPFIAKLI</sequence>
<keyword evidence="2" id="KW-1133">Transmembrane helix</keyword>
<organism evidence="4">
    <name type="scientific">Brachypodium distachyon</name>
    <name type="common">Purple false brome</name>
    <name type="synonym">Trachynia distachya</name>
    <dbReference type="NCBI Taxonomy" id="15368"/>
    <lineage>
        <taxon>Eukaryota</taxon>
        <taxon>Viridiplantae</taxon>
        <taxon>Streptophyta</taxon>
        <taxon>Embryophyta</taxon>
        <taxon>Tracheophyta</taxon>
        <taxon>Spermatophyta</taxon>
        <taxon>Magnoliopsida</taxon>
        <taxon>Liliopsida</taxon>
        <taxon>Poales</taxon>
        <taxon>Poaceae</taxon>
        <taxon>BOP clade</taxon>
        <taxon>Pooideae</taxon>
        <taxon>Stipodae</taxon>
        <taxon>Brachypodieae</taxon>
        <taxon>Brachypodium</taxon>
    </lineage>
</organism>
<name>A0A0Q3FWS7_BRADI</name>
<dbReference type="EMBL" id="CM000881">
    <property type="protein sequence ID" value="KQK02653.1"/>
    <property type="molecule type" value="Genomic_DNA"/>
</dbReference>
<dbReference type="Gramene" id="KQK02653">
    <property type="protein sequence ID" value="KQK02653"/>
    <property type="gene ID" value="BRADI_2g02860v3"/>
</dbReference>
<evidence type="ECO:0000313" key="4">
    <source>
        <dbReference type="EMBL" id="KQK02653.1"/>
    </source>
</evidence>
<keyword evidence="2" id="KW-0472">Membrane</keyword>
<feature type="region of interest" description="Disordered" evidence="1">
    <location>
        <begin position="454"/>
        <end position="486"/>
    </location>
</feature>
<keyword evidence="6" id="KW-1185">Reference proteome</keyword>
<dbReference type="Pfam" id="PF07762">
    <property type="entry name" value="DUF1618"/>
    <property type="match status" value="1"/>
</dbReference>
<dbReference type="EnsemblPlants" id="KQK02653">
    <property type="protein sequence ID" value="KQK02653"/>
    <property type="gene ID" value="BRADI_2g02860v3"/>
</dbReference>
<dbReference type="Proteomes" id="UP000008810">
    <property type="component" value="Chromosome 2"/>
</dbReference>
<evidence type="ECO:0000256" key="2">
    <source>
        <dbReference type="SAM" id="Phobius"/>
    </source>
</evidence>
<dbReference type="PANTHER" id="PTHR33074">
    <property type="entry name" value="EXPRESSED PROTEIN-RELATED"/>
    <property type="match status" value="1"/>
</dbReference>
<accession>A0A0Q3FWS7</accession>
<dbReference type="GeneID" id="100841721"/>
<dbReference type="PANTHER" id="PTHR33074:SF134">
    <property type="entry name" value="EXPRESSED PROTEIN"/>
    <property type="match status" value="1"/>
</dbReference>
<feature type="compositionally biased region" description="Polar residues" evidence="1">
    <location>
        <begin position="9"/>
        <end position="18"/>
    </location>
</feature>
<feature type="region of interest" description="Disordered" evidence="1">
    <location>
        <begin position="1"/>
        <end position="20"/>
    </location>
</feature>
<dbReference type="RefSeq" id="XP_003565326.1">
    <property type="nucleotide sequence ID" value="XM_003565278.4"/>
</dbReference>
<reference evidence="5" key="3">
    <citation type="submission" date="2018-08" db="UniProtKB">
        <authorList>
            <consortium name="EnsemblPlants"/>
        </authorList>
    </citation>
    <scope>IDENTIFICATION</scope>
    <source>
        <strain evidence="5">cv. Bd21</strain>
    </source>
</reference>
<dbReference type="InterPro" id="IPR011676">
    <property type="entry name" value="DUF1618"/>
</dbReference>
<dbReference type="FunCoup" id="A0A0Q3FWS7">
    <property type="interactions" value="233"/>
</dbReference>
<dbReference type="OrthoDB" id="587859at2759"/>
<dbReference type="ExpressionAtlas" id="A0A0Q3FWS7">
    <property type="expression patterns" value="baseline and differential"/>
</dbReference>
<proteinExistence type="predicted"/>